<protein>
    <submittedName>
        <fullName evidence="1">Uncharacterized protein</fullName>
    </submittedName>
</protein>
<evidence type="ECO:0000313" key="1">
    <source>
        <dbReference type="EMBL" id="KAJ7651858.1"/>
    </source>
</evidence>
<evidence type="ECO:0000313" key="2">
    <source>
        <dbReference type="Proteomes" id="UP001221757"/>
    </source>
</evidence>
<keyword evidence="2" id="KW-1185">Reference proteome</keyword>
<accession>A0AAD7CM36</accession>
<dbReference type="Proteomes" id="UP001221757">
    <property type="component" value="Unassembled WGS sequence"/>
</dbReference>
<comment type="caution">
    <text evidence="1">The sequence shown here is derived from an EMBL/GenBank/DDBJ whole genome shotgun (WGS) entry which is preliminary data.</text>
</comment>
<dbReference type="EMBL" id="JARKIE010000356">
    <property type="protein sequence ID" value="KAJ7651858.1"/>
    <property type="molecule type" value="Genomic_DNA"/>
</dbReference>
<reference evidence="1" key="1">
    <citation type="submission" date="2023-03" db="EMBL/GenBank/DDBJ databases">
        <title>Massive genome expansion in bonnet fungi (Mycena s.s.) driven by repeated elements and novel gene families across ecological guilds.</title>
        <authorList>
            <consortium name="Lawrence Berkeley National Laboratory"/>
            <person name="Harder C.B."/>
            <person name="Miyauchi S."/>
            <person name="Viragh M."/>
            <person name="Kuo A."/>
            <person name="Thoen E."/>
            <person name="Andreopoulos B."/>
            <person name="Lu D."/>
            <person name="Skrede I."/>
            <person name="Drula E."/>
            <person name="Henrissat B."/>
            <person name="Morin E."/>
            <person name="Kohler A."/>
            <person name="Barry K."/>
            <person name="LaButti K."/>
            <person name="Morin E."/>
            <person name="Salamov A."/>
            <person name="Lipzen A."/>
            <person name="Mereny Z."/>
            <person name="Hegedus B."/>
            <person name="Baldrian P."/>
            <person name="Stursova M."/>
            <person name="Weitz H."/>
            <person name="Taylor A."/>
            <person name="Grigoriev I.V."/>
            <person name="Nagy L.G."/>
            <person name="Martin F."/>
            <person name="Kauserud H."/>
        </authorList>
    </citation>
    <scope>NUCLEOTIDE SEQUENCE</scope>
    <source>
        <strain evidence="1">CBHHK067</strain>
    </source>
</reference>
<dbReference type="AlphaFoldDB" id="A0AAD7CM36"/>
<sequence>MRQFKLLVEFPSGTSALVLSGAVNHGNTPIAADETRFSMTQYAAGGLFRWVRYSFMTAKALLAQKGGKELRDAYDGVPGSRWQWALNLFSKFDDALIDTIMECGYCLTSKMDSLLAEFGFSSASHYEGVVQPLRDKGYLSDEAYLAFRDELRHLYELRQRLCDAKSEPGVTVQQNIRYHTHIHQAEQAIQALEGQLLLLQACRRIEAVGRLGT</sequence>
<organism evidence="1 2">
    <name type="scientific">Mycena rosella</name>
    <name type="common">Pink bonnet</name>
    <name type="synonym">Agaricus rosellus</name>
    <dbReference type="NCBI Taxonomy" id="1033263"/>
    <lineage>
        <taxon>Eukaryota</taxon>
        <taxon>Fungi</taxon>
        <taxon>Dikarya</taxon>
        <taxon>Basidiomycota</taxon>
        <taxon>Agaricomycotina</taxon>
        <taxon>Agaricomycetes</taxon>
        <taxon>Agaricomycetidae</taxon>
        <taxon>Agaricales</taxon>
        <taxon>Marasmiineae</taxon>
        <taxon>Mycenaceae</taxon>
        <taxon>Mycena</taxon>
    </lineage>
</organism>
<name>A0AAD7CM36_MYCRO</name>
<gene>
    <name evidence="1" type="ORF">B0H17DRAFT_1215158</name>
</gene>
<proteinExistence type="predicted"/>